<gene>
    <name evidence="3" type="ORF">ACFPUZ_00365</name>
</gene>
<dbReference type="InterPro" id="IPR003615">
    <property type="entry name" value="HNH_nuc"/>
</dbReference>
<feature type="region of interest" description="Disordered" evidence="1">
    <location>
        <begin position="327"/>
        <end position="359"/>
    </location>
</feature>
<dbReference type="RefSeq" id="WP_376998722.1">
    <property type="nucleotide sequence ID" value="NZ_JBHSQE010000001.1"/>
</dbReference>
<reference evidence="4" key="1">
    <citation type="journal article" date="2019" name="Int. J. Syst. Evol. Microbiol.">
        <title>The Global Catalogue of Microorganisms (GCM) 10K type strain sequencing project: providing services to taxonomists for standard genome sequencing and annotation.</title>
        <authorList>
            <consortium name="The Broad Institute Genomics Platform"/>
            <consortium name="The Broad Institute Genome Sequencing Center for Infectious Disease"/>
            <person name="Wu L."/>
            <person name="Ma J."/>
        </authorList>
    </citation>
    <scope>NUCLEOTIDE SEQUENCE [LARGE SCALE GENOMIC DNA]</scope>
    <source>
        <strain evidence="4">CCUG 51943</strain>
    </source>
</reference>
<dbReference type="Proteomes" id="UP001596244">
    <property type="component" value="Unassembled WGS sequence"/>
</dbReference>
<evidence type="ECO:0000259" key="2">
    <source>
        <dbReference type="Pfam" id="PF01844"/>
    </source>
</evidence>
<name>A0ABW1QAG5_9CORY</name>
<organism evidence="3 4">
    <name type="scientific">Corynebacterium nasicanis</name>
    <dbReference type="NCBI Taxonomy" id="1448267"/>
    <lineage>
        <taxon>Bacteria</taxon>
        <taxon>Bacillati</taxon>
        <taxon>Actinomycetota</taxon>
        <taxon>Actinomycetes</taxon>
        <taxon>Mycobacteriales</taxon>
        <taxon>Corynebacteriaceae</taxon>
        <taxon>Corynebacterium</taxon>
    </lineage>
</organism>
<dbReference type="InterPro" id="IPR002711">
    <property type="entry name" value="HNH"/>
</dbReference>
<sequence>MNTLDALAALRAMTVLEELSSQAVTRAQLDALGVRDALLWEKLAFTYYGATRYKKLQQAARVAAAELSLDAVIVIEKHLRSLLRGASMTVEELRVQLCGLRGTVAEIDRAAATRVRDLNRTVKDAAAKAYGKRALRGGKNTDGHGMRTFTVTRPEREIAAMLSHLTPTATALRAADKGLSHEQAMADALYTHIMGSTGKASNQPLAPHVVMAVPDYAKVLRREGDDTVFGLTDGTAITGAELVAHEMATHGFVGIYDPVEGPVDLYRDQRSATFKQRMLLAAETILCPVPGCTTAADFCQVHHLEAWKEGGETNIKNMSMACKVHNARNDDDPDAPPRHGRLERHPGGVLHHPPDGGPPRANIHPIRKLSAMGLLNNA</sequence>
<dbReference type="Gene3D" id="1.10.30.50">
    <property type="match status" value="1"/>
</dbReference>
<dbReference type="CDD" id="cd00085">
    <property type="entry name" value="HNHc"/>
    <property type="match status" value="1"/>
</dbReference>
<protein>
    <submittedName>
        <fullName evidence="3">HNH endonuclease signature motif containing protein</fullName>
    </submittedName>
</protein>
<keyword evidence="3" id="KW-0378">Hydrolase</keyword>
<keyword evidence="3" id="KW-0540">Nuclease</keyword>
<evidence type="ECO:0000313" key="3">
    <source>
        <dbReference type="EMBL" id="MFC6145260.1"/>
    </source>
</evidence>
<comment type="caution">
    <text evidence="3">The sequence shown here is derived from an EMBL/GenBank/DDBJ whole genome shotgun (WGS) entry which is preliminary data.</text>
</comment>
<accession>A0ABW1QAG5</accession>
<dbReference type="Pfam" id="PF01844">
    <property type="entry name" value="HNH"/>
    <property type="match status" value="1"/>
</dbReference>
<evidence type="ECO:0000256" key="1">
    <source>
        <dbReference type="SAM" id="MobiDB-lite"/>
    </source>
</evidence>
<keyword evidence="4" id="KW-1185">Reference proteome</keyword>
<feature type="domain" description="HNH" evidence="2">
    <location>
        <begin position="297"/>
        <end position="324"/>
    </location>
</feature>
<dbReference type="GO" id="GO:0004519">
    <property type="term" value="F:endonuclease activity"/>
    <property type="evidence" value="ECO:0007669"/>
    <property type="project" value="UniProtKB-KW"/>
</dbReference>
<dbReference type="EMBL" id="JBHSQE010000001">
    <property type="protein sequence ID" value="MFC6145260.1"/>
    <property type="molecule type" value="Genomic_DNA"/>
</dbReference>
<proteinExistence type="predicted"/>
<evidence type="ECO:0000313" key="4">
    <source>
        <dbReference type="Proteomes" id="UP001596244"/>
    </source>
</evidence>
<keyword evidence="3" id="KW-0255">Endonuclease</keyword>